<dbReference type="Pfam" id="PF07676">
    <property type="entry name" value="PD40"/>
    <property type="match status" value="2"/>
</dbReference>
<dbReference type="Gene3D" id="2.120.10.30">
    <property type="entry name" value="TolB, C-terminal domain"/>
    <property type="match status" value="1"/>
</dbReference>
<dbReference type="HOGENOM" id="CLU_813188_0_0_1"/>
<accession>M7SQ89</accession>
<dbReference type="EMBL" id="KB706657">
    <property type="protein sequence ID" value="EMR66397.1"/>
    <property type="molecule type" value="Genomic_DNA"/>
</dbReference>
<dbReference type="SUPFAM" id="SSF82171">
    <property type="entry name" value="DPP6 N-terminal domain-like"/>
    <property type="match status" value="1"/>
</dbReference>
<dbReference type="Proteomes" id="UP000012174">
    <property type="component" value="Unassembled WGS sequence"/>
</dbReference>
<dbReference type="KEGG" id="ela:UCREL1_6616"/>
<keyword evidence="1" id="KW-0732">Signal</keyword>
<organism evidence="2 3">
    <name type="scientific">Eutypa lata (strain UCR-EL1)</name>
    <name type="common">Grapevine dieback disease fungus</name>
    <name type="synonym">Eutypa armeniacae</name>
    <dbReference type="NCBI Taxonomy" id="1287681"/>
    <lineage>
        <taxon>Eukaryota</taxon>
        <taxon>Fungi</taxon>
        <taxon>Dikarya</taxon>
        <taxon>Ascomycota</taxon>
        <taxon>Pezizomycotina</taxon>
        <taxon>Sordariomycetes</taxon>
        <taxon>Xylariomycetidae</taxon>
        <taxon>Xylariales</taxon>
        <taxon>Diatrypaceae</taxon>
        <taxon>Eutypa</taxon>
    </lineage>
</organism>
<keyword evidence="3" id="KW-1185">Reference proteome</keyword>
<sequence>MTNIIPSIGRMLALSLMATAFHGMAAAAPVESAYPGTHRIPGSLTYFGERPSWSPDGGKIAFMSKSYGDAFEIDLETKDIKLLTGTPNPGYLRVQYLPNGDYFLIGARTFEDATTTRENNMEMWVLKQGEREPVALGHKIWEGVAISANTTRIAWANTHGNYPDRFAENENAISVADIVYDDDGQPALANEREVLRATEPECKLEPQDFRNNDTELIYTCYDDTDFPTGGTSSGGNVRGINLETGEVIIYRHVVGEYNEVEGIYPGGRYTLVESTRDNWQANNGTRAIDLWRMSLEPNSTDFVRLTFLGDSRGDKAGNPVVSPDGRTMAFSRGRIEDAAGVGYGILLLPLE</sequence>
<evidence type="ECO:0000313" key="3">
    <source>
        <dbReference type="Proteomes" id="UP000012174"/>
    </source>
</evidence>
<reference evidence="3" key="1">
    <citation type="journal article" date="2013" name="Genome Announc.">
        <title>Draft genome sequence of the grapevine dieback fungus Eutypa lata UCR-EL1.</title>
        <authorList>
            <person name="Blanco-Ulate B."/>
            <person name="Rolshausen P.E."/>
            <person name="Cantu D."/>
        </authorList>
    </citation>
    <scope>NUCLEOTIDE SEQUENCE [LARGE SCALE GENOMIC DNA]</scope>
    <source>
        <strain evidence="3">UCR-EL1</strain>
    </source>
</reference>
<dbReference type="OrthoDB" id="5405081at2759"/>
<feature type="chain" id="PRO_5004084991" evidence="1">
    <location>
        <begin position="28"/>
        <end position="351"/>
    </location>
</feature>
<gene>
    <name evidence="2" type="ORF">UCREL1_6616</name>
</gene>
<dbReference type="InterPro" id="IPR011042">
    <property type="entry name" value="6-blade_b-propeller_TolB-like"/>
</dbReference>
<feature type="signal peptide" evidence="1">
    <location>
        <begin position="1"/>
        <end position="27"/>
    </location>
</feature>
<protein>
    <submittedName>
        <fullName evidence="2">Uncharacterized protein</fullName>
    </submittedName>
</protein>
<evidence type="ECO:0000313" key="2">
    <source>
        <dbReference type="EMBL" id="EMR66397.1"/>
    </source>
</evidence>
<dbReference type="InterPro" id="IPR011659">
    <property type="entry name" value="WD40"/>
</dbReference>
<proteinExistence type="predicted"/>
<evidence type="ECO:0000256" key="1">
    <source>
        <dbReference type="SAM" id="SignalP"/>
    </source>
</evidence>
<name>M7SQ89_EUTLA</name>
<dbReference type="AlphaFoldDB" id="M7SQ89"/>